<keyword evidence="3" id="KW-1185">Reference proteome</keyword>
<dbReference type="EMBL" id="AWFF01000046">
    <property type="protein sequence ID" value="KCZ53723.1"/>
    <property type="molecule type" value="Genomic_DNA"/>
</dbReference>
<reference evidence="2 3" key="1">
    <citation type="journal article" date="2014" name="Antonie Van Leeuwenhoek">
        <title>Hyphomonas beringensis sp. nov. and Hyphomonas chukchiensis sp. nov., isolated from surface seawater of the Bering Sea and Chukchi Sea.</title>
        <authorList>
            <person name="Li C."/>
            <person name="Lai Q."/>
            <person name="Li G."/>
            <person name="Dong C."/>
            <person name="Wang J."/>
            <person name="Liao Y."/>
            <person name="Shao Z."/>
        </authorList>
    </citation>
    <scope>NUCLEOTIDE SEQUENCE [LARGE SCALE GENOMIC DNA]</scope>
    <source>
        <strain evidence="2 3">25B14_1</strain>
    </source>
</reference>
<protein>
    <submittedName>
        <fullName evidence="2">Uncharacterized protein</fullName>
    </submittedName>
</protein>
<proteinExistence type="predicted"/>
<comment type="caution">
    <text evidence="2">The sequence shown here is derived from an EMBL/GenBank/DDBJ whole genome shotgun (WGS) entry which is preliminary data.</text>
</comment>
<organism evidence="2 3">
    <name type="scientific">Hyphomonas beringensis</name>
    <dbReference type="NCBI Taxonomy" id="1280946"/>
    <lineage>
        <taxon>Bacteria</taxon>
        <taxon>Pseudomonadati</taxon>
        <taxon>Pseudomonadota</taxon>
        <taxon>Alphaproteobacteria</taxon>
        <taxon>Hyphomonadales</taxon>
        <taxon>Hyphomonadaceae</taxon>
        <taxon>Hyphomonas</taxon>
    </lineage>
</organism>
<feature type="region of interest" description="Disordered" evidence="1">
    <location>
        <begin position="134"/>
        <end position="172"/>
    </location>
</feature>
<feature type="compositionally biased region" description="Basic and acidic residues" evidence="1">
    <location>
        <begin position="134"/>
        <end position="147"/>
    </location>
</feature>
<evidence type="ECO:0000313" key="3">
    <source>
        <dbReference type="Proteomes" id="UP000027037"/>
    </source>
</evidence>
<feature type="compositionally biased region" description="Basic and acidic residues" evidence="1">
    <location>
        <begin position="154"/>
        <end position="164"/>
    </location>
</feature>
<name>A0A062U7M4_9PROT</name>
<accession>A0A062U7M4</accession>
<dbReference type="PATRIC" id="fig|1280946.3.peg.2379"/>
<evidence type="ECO:0000256" key="1">
    <source>
        <dbReference type="SAM" id="MobiDB-lite"/>
    </source>
</evidence>
<dbReference type="AlphaFoldDB" id="A0A062U7M4"/>
<gene>
    <name evidence="2" type="ORF">HY29_16065</name>
</gene>
<dbReference type="RefSeq" id="WP_034797187.1">
    <property type="nucleotide sequence ID" value="NZ_AWFF01000046.1"/>
</dbReference>
<sequence>MLKPISFSLGALPYYPTPDAPSGTGPARKRLMRPEASRTFVKPLRQSLFKDARLMPGTLRLLCLLAGWQGAGRPIETTLGALARQLQRSERQIQRYIKDAAEEGYLFCSKVANRLGYIVGLRLRVNPAAVYAPKREEGGNHPRRNDAARYAAPDTRRDGSESRRNPATTDMSDTKENIYIIKDDTDDFGRSLQLICERNNLRYALI</sequence>
<evidence type="ECO:0000313" key="2">
    <source>
        <dbReference type="EMBL" id="KCZ53723.1"/>
    </source>
</evidence>
<dbReference type="Proteomes" id="UP000027037">
    <property type="component" value="Unassembled WGS sequence"/>
</dbReference>
<dbReference type="OrthoDB" id="1430792at2"/>
<dbReference type="eggNOG" id="ENOG502ZPW2">
    <property type="taxonomic scope" value="Bacteria"/>
</dbReference>